<feature type="transmembrane region" description="Helical" evidence="1">
    <location>
        <begin position="169"/>
        <end position="190"/>
    </location>
</feature>
<gene>
    <name evidence="3" type="ORF">FJW02_17555</name>
</gene>
<feature type="domain" description="CAAX prenyl protease 2/Lysostaphin resistance protein A-like" evidence="2">
    <location>
        <begin position="169"/>
        <end position="259"/>
    </location>
</feature>
<keyword evidence="3" id="KW-0378">Hydrolase</keyword>
<feature type="transmembrane region" description="Helical" evidence="1">
    <location>
        <begin position="106"/>
        <end position="127"/>
    </location>
</feature>
<dbReference type="EMBL" id="VHJB01000080">
    <property type="protein sequence ID" value="TPV31640.1"/>
    <property type="molecule type" value="Genomic_DNA"/>
</dbReference>
<dbReference type="RefSeq" id="WP_140916343.1">
    <property type="nucleotide sequence ID" value="NZ_CP045720.1"/>
</dbReference>
<feature type="transmembrane region" description="Helical" evidence="1">
    <location>
        <begin position="35"/>
        <end position="53"/>
    </location>
</feature>
<dbReference type="InterPro" id="IPR003675">
    <property type="entry name" value="Rce1/LyrA-like_dom"/>
</dbReference>
<evidence type="ECO:0000256" key="1">
    <source>
        <dbReference type="SAM" id="Phobius"/>
    </source>
</evidence>
<dbReference type="GeneID" id="90519474"/>
<protein>
    <submittedName>
        <fullName evidence="3">CPBP family intramembrane metalloprotease</fullName>
    </submittedName>
</protein>
<feature type="transmembrane region" description="Helical" evidence="1">
    <location>
        <begin position="224"/>
        <end position="240"/>
    </location>
</feature>
<feature type="transmembrane region" description="Helical" evidence="1">
    <location>
        <begin position="247"/>
        <end position="270"/>
    </location>
</feature>
<dbReference type="Proteomes" id="UP000315469">
    <property type="component" value="Unassembled WGS sequence"/>
</dbReference>
<keyword evidence="1" id="KW-1133">Transmembrane helix</keyword>
<name>A0ABY2ZDT2_9GAMM</name>
<feature type="transmembrane region" description="Helical" evidence="1">
    <location>
        <begin position="139"/>
        <end position="163"/>
    </location>
</feature>
<keyword evidence="3" id="KW-0645">Protease</keyword>
<dbReference type="GO" id="GO:0008237">
    <property type="term" value="F:metallopeptidase activity"/>
    <property type="evidence" value="ECO:0007669"/>
    <property type="project" value="UniProtKB-KW"/>
</dbReference>
<keyword evidence="4" id="KW-1185">Reference proteome</keyword>
<keyword evidence="1" id="KW-0472">Membrane</keyword>
<evidence type="ECO:0000313" key="3">
    <source>
        <dbReference type="EMBL" id="TPV31640.1"/>
    </source>
</evidence>
<reference evidence="3 4" key="1">
    <citation type="submission" date="2019-06" db="EMBL/GenBank/DDBJ databases">
        <title>Taxogenomics and systematics of the genus Pantoea.</title>
        <authorList>
            <person name="Tambong J.T."/>
        </authorList>
    </citation>
    <scope>NUCLEOTIDE SEQUENCE [LARGE SCALE GENOMIC DNA]</scope>
    <source>
        <strain evidence="3 4">LMG 24197</strain>
    </source>
</reference>
<sequence length="272" mass="29881">MWILLAGALGALQPARRLALLLLALAALLGFYHQVLTWPVLPLLGGIAALVALRRFDPIRSRQQILSEALLVLISLGLFLHLFPGFNNPLQVDEVQTGARSLPFSFSFNADKALIPFVLLACLPTLFRARACPPRYPWIAALTLITAVPLLLCSAVLLGGLAFELHNPPWLPAFMLANLFFVSLAEEALFRGYLQQRLRESLGAMPALLICSLLFGLAHIQGGVLLVVFASLAGLIYGLAWHWSGRLWLATALHFALNLTHLLFFTYPALHH</sequence>
<organism evidence="3 4">
    <name type="scientific">Pantoea eucalypti</name>
    <dbReference type="NCBI Taxonomy" id="470933"/>
    <lineage>
        <taxon>Bacteria</taxon>
        <taxon>Pseudomonadati</taxon>
        <taxon>Pseudomonadota</taxon>
        <taxon>Gammaproteobacteria</taxon>
        <taxon>Enterobacterales</taxon>
        <taxon>Erwiniaceae</taxon>
        <taxon>Pantoea</taxon>
    </lineage>
</organism>
<keyword evidence="1" id="KW-0812">Transmembrane</keyword>
<feature type="transmembrane region" description="Helical" evidence="1">
    <location>
        <begin position="65"/>
        <end position="86"/>
    </location>
</feature>
<comment type="caution">
    <text evidence="3">The sequence shown here is derived from an EMBL/GenBank/DDBJ whole genome shotgun (WGS) entry which is preliminary data.</text>
</comment>
<evidence type="ECO:0000313" key="4">
    <source>
        <dbReference type="Proteomes" id="UP000315469"/>
    </source>
</evidence>
<proteinExistence type="predicted"/>
<keyword evidence="3" id="KW-0482">Metalloprotease</keyword>
<dbReference type="Pfam" id="PF02517">
    <property type="entry name" value="Rce1-like"/>
    <property type="match status" value="1"/>
</dbReference>
<evidence type="ECO:0000259" key="2">
    <source>
        <dbReference type="Pfam" id="PF02517"/>
    </source>
</evidence>
<accession>A0ABY2ZDT2</accession>
<feature type="transmembrane region" description="Helical" evidence="1">
    <location>
        <begin position="202"/>
        <end position="218"/>
    </location>
</feature>